<dbReference type="EMBL" id="CP001631">
    <property type="protein sequence ID" value="ACU54704.1"/>
    <property type="molecule type" value="Genomic_DNA"/>
</dbReference>
<evidence type="ECO:0000313" key="3">
    <source>
        <dbReference type="Proteomes" id="UP000000771"/>
    </source>
</evidence>
<dbReference type="RefSeq" id="WP_015799181.1">
    <property type="nucleotide sequence ID" value="NC_013124.1"/>
</dbReference>
<accession>C7M156</accession>
<gene>
    <name evidence="2" type="ordered locus">Afer_1790</name>
</gene>
<keyword evidence="2" id="KW-0645">Protease</keyword>
<keyword evidence="3" id="KW-1185">Reference proteome</keyword>
<evidence type="ECO:0000313" key="2">
    <source>
        <dbReference type="EMBL" id="ACU54704.1"/>
    </source>
</evidence>
<dbReference type="KEGG" id="afo:Afer_1790"/>
<proteinExistence type="predicted"/>
<evidence type="ECO:0000259" key="1">
    <source>
        <dbReference type="Pfam" id="PF00326"/>
    </source>
</evidence>
<dbReference type="Pfam" id="PF00326">
    <property type="entry name" value="Peptidase_S9"/>
    <property type="match status" value="1"/>
</dbReference>
<keyword evidence="2" id="KW-0378">Hydrolase</keyword>
<dbReference type="Gene3D" id="3.40.50.1820">
    <property type="entry name" value="alpha/beta hydrolase"/>
    <property type="match status" value="1"/>
</dbReference>
<dbReference type="SUPFAM" id="SSF75011">
    <property type="entry name" value="3-carboxy-cis,cis-mucoante lactonizing enzyme"/>
    <property type="match status" value="1"/>
</dbReference>
<feature type="domain" description="Peptidase S9 prolyl oligopeptidase catalytic" evidence="1">
    <location>
        <begin position="353"/>
        <end position="521"/>
    </location>
</feature>
<protein>
    <submittedName>
        <fullName evidence="2">Dipeptidylaminopeptidase/acylaminoacyl-peptidase-like protein</fullName>
    </submittedName>
</protein>
<organism evidence="2 3">
    <name type="scientific">Acidimicrobium ferrooxidans (strain DSM 10331 / JCM 15462 / NBRC 103882 / ICP)</name>
    <dbReference type="NCBI Taxonomy" id="525909"/>
    <lineage>
        <taxon>Bacteria</taxon>
        <taxon>Bacillati</taxon>
        <taxon>Actinomycetota</taxon>
        <taxon>Acidimicrobiia</taxon>
        <taxon>Acidimicrobiales</taxon>
        <taxon>Acidimicrobiaceae</taxon>
        <taxon>Acidimicrobium</taxon>
    </lineage>
</organism>
<dbReference type="GO" id="GO:0006508">
    <property type="term" value="P:proteolysis"/>
    <property type="evidence" value="ECO:0007669"/>
    <property type="project" value="InterPro"/>
</dbReference>
<name>C7M156_ACIFD</name>
<dbReference type="eggNOG" id="COG1506">
    <property type="taxonomic scope" value="Bacteria"/>
</dbReference>
<dbReference type="GO" id="GO:0004177">
    <property type="term" value="F:aminopeptidase activity"/>
    <property type="evidence" value="ECO:0007669"/>
    <property type="project" value="UniProtKB-KW"/>
</dbReference>
<dbReference type="Proteomes" id="UP000000771">
    <property type="component" value="Chromosome"/>
</dbReference>
<dbReference type="GO" id="GO:0008236">
    <property type="term" value="F:serine-type peptidase activity"/>
    <property type="evidence" value="ECO:0007669"/>
    <property type="project" value="InterPro"/>
</dbReference>
<dbReference type="SUPFAM" id="SSF53474">
    <property type="entry name" value="alpha/beta-Hydrolases"/>
    <property type="match status" value="1"/>
</dbReference>
<dbReference type="HOGENOM" id="CLU_506835_0_0_11"/>
<keyword evidence="2" id="KW-0031">Aminopeptidase</keyword>
<dbReference type="OrthoDB" id="128799at2"/>
<dbReference type="STRING" id="525909.Afer_1790"/>
<dbReference type="AlphaFoldDB" id="C7M156"/>
<reference evidence="2 3" key="1">
    <citation type="journal article" date="2009" name="Stand. Genomic Sci.">
        <title>Complete genome sequence of Acidimicrobium ferrooxidans type strain (ICP).</title>
        <authorList>
            <person name="Clum A."/>
            <person name="Nolan M."/>
            <person name="Lang E."/>
            <person name="Glavina Del Rio T."/>
            <person name="Tice H."/>
            <person name="Copeland A."/>
            <person name="Cheng J.F."/>
            <person name="Lucas S."/>
            <person name="Chen F."/>
            <person name="Bruce D."/>
            <person name="Goodwin L."/>
            <person name="Pitluck S."/>
            <person name="Ivanova N."/>
            <person name="Mavrommatis K."/>
            <person name="Mikhailova N."/>
            <person name="Pati A."/>
            <person name="Chen A."/>
            <person name="Palaniappan K."/>
            <person name="Goker M."/>
            <person name="Spring S."/>
            <person name="Land M."/>
            <person name="Hauser L."/>
            <person name="Chang Y.J."/>
            <person name="Jeffries C.C."/>
            <person name="Chain P."/>
            <person name="Bristow J."/>
            <person name="Eisen J.A."/>
            <person name="Markowitz V."/>
            <person name="Hugenholtz P."/>
            <person name="Kyrpides N.C."/>
            <person name="Klenk H.P."/>
            <person name="Lapidus A."/>
        </authorList>
    </citation>
    <scope>NUCLEOTIDE SEQUENCE [LARGE SCALE GENOMIC DNA]</scope>
    <source>
        <strain evidence="3">DSM 10331 / JCM 15462 / NBRC 103882 / ICP</strain>
    </source>
</reference>
<dbReference type="InterPro" id="IPR029058">
    <property type="entry name" value="AB_hydrolase_fold"/>
</dbReference>
<sequence length="537" mass="56255">MSDVVQRVADVVAGPLGVAWIERSARGVVVASTVTALGCADVTPAWARPGNGGVLAMGSSCLWVLCVDGSVVRVVPGRGIEHVATVPGVRWIAGSPAGAMVAVVSDARVVVFDDQARLVNVVDLGRLGVSDLWDVAVDDDGSIALARAGEREPWLTGSVMLLDPTGAIAGNFGGDGASVVEPRFGPGGLWVRDDRAGAHVPVLAGRVPQIAGLDYDVGEYPLGPGRRGYIPDSEAVLGVIASVEAPALVVLDERLRRVASGSWTSISAIDGDVVGIERGPWSERVRRGSETLRQAGSDGVDGSRIEPLGALGLAARGVAIWPPVPRGVALVVHGGPVEQVAFPVPDKWRRALRHGLVVVAVDYPGSYGYGRSARERIVGRFGTVESEALAEVVRGFEGVVAGPRVGIGASSAGWTLLQLILEDPTLLDALVLTNPLLDPSALGDVDWLVGQDAPHLAHRRPRRRIPVLITHGSADRVVPVEQSRAFVERVGESLACELQVAEGEGHSLGERASLEELARFDALVLGLLASWSELRSR</sequence>
<dbReference type="InterPro" id="IPR001375">
    <property type="entry name" value="Peptidase_S9_cat"/>
</dbReference>